<evidence type="ECO:0000313" key="3">
    <source>
        <dbReference type="EMBL" id="KAA1136729.1"/>
    </source>
</evidence>
<dbReference type="Proteomes" id="UP000325313">
    <property type="component" value="Unassembled WGS sequence"/>
</dbReference>
<keyword evidence="4" id="KW-1185">Reference proteome</keyword>
<protein>
    <submittedName>
        <fullName evidence="1">Uncharacterized protein</fullName>
    </submittedName>
</protein>
<accession>A0A5B0NZE1</accession>
<gene>
    <name evidence="1" type="ORF">PGT21_025133</name>
    <name evidence="3" type="ORF">PGTUg99_002114</name>
    <name evidence="2" type="ORF">PGTUg99_007005</name>
</gene>
<dbReference type="EMBL" id="VDEP01000033">
    <property type="protein sequence ID" value="KAA1136729.1"/>
    <property type="molecule type" value="Genomic_DNA"/>
</dbReference>
<comment type="caution">
    <text evidence="1">The sequence shown here is derived from an EMBL/GenBank/DDBJ whole genome shotgun (WGS) entry which is preliminary data.</text>
</comment>
<dbReference type="Proteomes" id="UP000324748">
    <property type="component" value="Unassembled WGS sequence"/>
</dbReference>
<evidence type="ECO:0000313" key="2">
    <source>
        <dbReference type="EMBL" id="KAA1127734.1"/>
    </source>
</evidence>
<dbReference type="EMBL" id="VSWC01000080">
    <property type="protein sequence ID" value="KAA1093099.1"/>
    <property type="molecule type" value="Genomic_DNA"/>
</dbReference>
<organism evidence="1 4">
    <name type="scientific">Puccinia graminis f. sp. tritici</name>
    <dbReference type="NCBI Taxonomy" id="56615"/>
    <lineage>
        <taxon>Eukaryota</taxon>
        <taxon>Fungi</taxon>
        <taxon>Dikarya</taxon>
        <taxon>Basidiomycota</taxon>
        <taxon>Pucciniomycotina</taxon>
        <taxon>Pucciniomycetes</taxon>
        <taxon>Pucciniales</taxon>
        <taxon>Pucciniaceae</taxon>
        <taxon>Puccinia</taxon>
    </lineage>
</organism>
<sequence length="62" mass="6801">MFFALSPSPSGVLAITQERSVGPLLGNDFLTQIEGWGSLGQATASYEMTDAWRTEMPEKHKN</sequence>
<reference evidence="4 5" key="1">
    <citation type="submission" date="2019-05" db="EMBL/GenBank/DDBJ databases">
        <title>Emergence of the Ug99 lineage of the wheat stem rust pathogen through somatic hybridization.</title>
        <authorList>
            <person name="Li F."/>
            <person name="Upadhyaya N.M."/>
            <person name="Sperschneider J."/>
            <person name="Matny O."/>
            <person name="Nguyen-Phuc H."/>
            <person name="Mago R."/>
            <person name="Raley C."/>
            <person name="Miller M.E."/>
            <person name="Silverstein K.A.T."/>
            <person name="Henningsen E."/>
            <person name="Hirsch C.D."/>
            <person name="Visser B."/>
            <person name="Pretorius Z.A."/>
            <person name="Steffenson B.J."/>
            <person name="Schwessinger B."/>
            <person name="Dodds P.N."/>
            <person name="Figueroa M."/>
        </authorList>
    </citation>
    <scope>NUCLEOTIDE SEQUENCE [LARGE SCALE GENOMIC DNA]</scope>
    <source>
        <strain evidence="1">21-0</strain>
        <strain evidence="2 5">Ug99</strain>
    </source>
</reference>
<name>A0A5B0NZE1_PUCGR</name>
<evidence type="ECO:0000313" key="1">
    <source>
        <dbReference type="EMBL" id="KAA1093099.1"/>
    </source>
</evidence>
<evidence type="ECO:0000313" key="4">
    <source>
        <dbReference type="Proteomes" id="UP000324748"/>
    </source>
</evidence>
<dbReference type="EMBL" id="VDEP01000152">
    <property type="protein sequence ID" value="KAA1127734.1"/>
    <property type="molecule type" value="Genomic_DNA"/>
</dbReference>
<evidence type="ECO:0000313" key="5">
    <source>
        <dbReference type="Proteomes" id="UP000325313"/>
    </source>
</evidence>
<dbReference type="AlphaFoldDB" id="A0A5B0NZE1"/>
<proteinExistence type="predicted"/>